<keyword evidence="1" id="KW-0175">Coiled coil</keyword>
<feature type="coiled-coil region" evidence="1">
    <location>
        <begin position="120"/>
        <end position="147"/>
    </location>
</feature>
<organism evidence="3 4">
    <name type="scientific">Uabimicrobium amorphum</name>
    <dbReference type="NCBI Taxonomy" id="2596890"/>
    <lineage>
        <taxon>Bacteria</taxon>
        <taxon>Pseudomonadati</taxon>
        <taxon>Planctomycetota</taxon>
        <taxon>Candidatus Uabimicrobiia</taxon>
        <taxon>Candidatus Uabimicrobiales</taxon>
        <taxon>Candidatus Uabimicrobiaceae</taxon>
        <taxon>Candidatus Uabimicrobium</taxon>
    </lineage>
</organism>
<proteinExistence type="predicted"/>
<dbReference type="Gene3D" id="6.10.320.10">
    <property type="match status" value="1"/>
</dbReference>
<dbReference type="Proteomes" id="UP000326354">
    <property type="component" value="Chromosome"/>
</dbReference>
<dbReference type="RefSeq" id="WP_151968731.1">
    <property type="nucleotide sequence ID" value="NZ_AP019860.1"/>
</dbReference>
<dbReference type="NCBIfam" id="NF038048">
    <property type="entry name" value="DIP1984_fam"/>
    <property type="match status" value="1"/>
</dbReference>
<dbReference type="AlphaFoldDB" id="A0A5S9INB2"/>
<dbReference type="OrthoDB" id="3730241at2"/>
<dbReference type="InterPro" id="IPR047741">
    <property type="entry name" value="DIP1984-like"/>
</dbReference>
<dbReference type="KEGG" id="uam:UABAM_02947"/>
<gene>
    <name evidence="3" type="ORF">UABAM_02947</name>
</gene>
<evidence type="ECO:0008006" key="5">
    <source>
        <dbReference type="Google" id="ProtNLM"/>
    </source>
</evidence>
<evidence type="ECO:0000313" key="4">
    <source>
        <dbReference type="Proteomes" id="UP000326354"/>
    </source>
</evidence>
<keyword evidence="4" id="KW-1185">Reference proteome</keyword>
<dbReference type="EMBL" id="AP019860">
    <property type="protein sequence ID" value="BBM84586.1"/>
    <property type="molecule type" value="Genomic_DNA"/>
</dbReference>
<protein>
    <recommendedName>
        <fullName evidence="5">Septicolysin</fullName>
    </recommendedName>
</protein>
<accession>A0A5S9INB2</accession>
<evidence type="ECO:0000313" key="3">
    <source>
        <dbReference type="EMBL" id="BBM84586.1"/>
    </source>
</evidence>
<evidence type="ECO:0000256" key="1">
    <source>
        <dbReference type="SAM" id="Coils"/>
    </source>
</evidence>
<feature type="region of interest" description="Disordered" evidence="2">
    <location>
        <begin position="22"/>
        <end position="41"/>
    </location>
</feature>
<name>A0A5S9INB2_UABAM</name>
<dbReference type="Pfam" id="PF20935">
    <property type="entry name" value="DUF6847"/>
    <property type="match status" value="1"/>
</dbReference>
<dbReference type="CDD" id="cd12208">
    <property type="entry name" value="DIP1984-like"/>
    <property type="match status" value="1"/>
</dbReference>
<sequence length="153" mass="17459">MKLAESLILRADLQKKMEQLRPRLTRSAKVQEGETPPENPQDLIKELESLGTQLEELIRRINKTNAVTMCENDMSLTAALAKRDVLGVKRSLYNSLVDAAATQQNRYSSSEIKISSTVKVAEIQKQVDDLSRQYRELDTKIQQINWNTDLLED</sequence>
<evidence type="ECO:0000256" key="2">
    <source>
        <dbReference type="SAM" id="MobiDB-lite"/>
    </source>
</evidence>
<reference evidence="3 4" key="1">
    <citation type="submission" date="2019-08" db="EMBL/GenBank/DDBJ databases">
        <title>Complete genome sequence of Candidatus Uab amorphum.</title>
        <authorList>
            <person name="Shiratori T."/>
            <person name="Suzuki S."/>
            <person name="Kakizawa Y."/>
            <person name="Ishida K."/>
        </authorList>
    </citation>
    <scope>NUCLEOTIDE SEQUENCE [LARGE SCALE GENOMIC DNA]</scope>
    <source>
        <strain evidence="3 4">SRT547</strain>
    </source>
</reference>